<keyword evidence="2" id="KW-1185">Reference proteome</keyword>
<proteinExistence type="predicted"/>
<comment type="caution">
    <text evidence="1">The sequence shown here is derived from an EMBL/GenBank/DDBJ whole genome shotgun (WGS) entry which is preliminary data.</text>
</comment>
<protein>
    <submittedName>
        <fullName evidence="1">Uncharacterized protein</fullName>
    </submittedName>
</protein>
<dbReference type="EMBL" id="QTSX02007115">
    <property type="protein sequence ID" value="KAJ9051333.1"/>
    <property type="molecule type" value="Genomic_DNA"/>
</dbReference>
<accession>A0ACC2RMU5</accession>
<evidence type="ECO:0000313" key="2">
    <source>
        <dbReference type="Proteomes" id="UP001165960"/>
    </source>
</evidence>
<name>A0ACC2RMU5_9FUNG</name>
<evidence type="ECO:0000313" key="1">
    <source>
        <dbReference type="EMBL" id="KAJ9051333.1"/>
    </source>
</evidence>
<dbReference type="Proteomes" id="UP001165960">
    <property type="component" value="Unassembled WGS sequence"/>
</dbReference>
<sequence>MSNSGNQIASPSLLYSKRRSQITSSYSKFQVVAAFKAKENTQKRKFRFVRHDPFGKKRFVGEYPESRFVTAPLPADISKALDETCEKLTSRSQDIIKLIGMLVNKYKGQQLLIEQIEDVVHTLSIKSIMQTLVCSGLLHIVQRAVR</sequence>
<gene>
    <name evidence="1" type="ORF">DSO57_1005621</name>
</gene>
<organism evidence="1 2">
    <name type="scientific">Entomophthora muscae</name>
    <dbReference type="NCBI Taxonomy" id="34485"/>
    <lineage>
        <taxon>Eukaryota</taxon>
        <taxon>Fungi</taxon>
        <taxon>Fungi incertae sedis</taxon>
        <taxon>Zoopagomycota</taxon>
        <taxon>Entomophthoromycotina</taxon>
        <taxon>Entomophthoromycetes</taxon>
        <taxon>Entomophthorales</taxon>
        <taxon>Entomophthoraceae</taxon>
        <taxon>Entomophthora</taxon>
    </lineage>
</organism>
<reference evidence="1" key="1">
    <citation type="submission" date="2022-04" db="EMBL/GenBank/DDBJ databases">
        <title>Genome of the entomopathogenic fungus Entomophthora muscae.</title>
        <authorList>
            <person name="Elya C."/>
            <person name="Lovett B.R."/>
            <person name="Lee E."/>
            <person name="Macias A.M."/>
            <person name="Hajek A.E."/>
            <person name="De Bivort B.L."/>
            <person name="Kasson M.T."/>
            <person name="De Fine Licht H.H."/>
            <person name="Stajich J.E."/>
        </authorList>
    </citation>
    <scope>NUCLEOTIDE SEQUENCE</scope>
    <source>
        <strain evidence="1">Berkeley</strain>
    </source>
</reference>